<organism evidence="2 3">
    <name type="scientific">Mya arenaria</name>
    <name type="common">Soft-shell clam</name>
    <dbReference type="NCBI Taxonomy" id="6604"/>
    <lineage>
        <taxon>Eukaryota</taxon>
        <taxon>Metazoa</taxon>
        <taxon>Spiralia</taxon>
        <taxon>Lophotrochozoa</taxon>
        <taxon>Mollusca</taxon>
        <taxon>Bivalvia</taxon>
        <taxon>Autobranchia</taxon>
        <taxon>Heteroconchia</taxon>
        <taxon>Euheterodonta</taxon>
        <taxon>Imparidentia</taxon>
        <taxon>Neoheterodontei</taxon>
        <taxon>Myida</taxon>
        <taxon>Myoidea</taxon>
        <taxon>Myidae</taxon>
        <taxon>Mya</taxon>
    </lineage>
</organism>
<feature type="coiled-coil region" evidence="1">
    <location>
        <begin position="4"/>
        <end position="31"/>
    </location>
</feature>
<keyword evidence="1" id="KW-0175">Coiled coil</keyword>
<evidence type="ECO:0000313" key="2">
    <source>
        <dbReference type="EMBL" id="WAR16581.1"/>
    </source>
</evidence>
<keyword evidence="3" id="KW-1185">Reference proteome</keyword>
<accession>A0ABY7F714</accession>
<dbReference type="Proteomes" id="UP001164746">
    <property type="component" value="Chromosome 10"/>
</dbReference>
<name>A0ABY7F714_MYAAR</name>
<evidence type="ECO:0000313" key="3">
    <source>
        <dbReference type="Proteomes" id="UP001164746"/>
    </source>
</evidence>
<gene>
    <name evidence="2" type="ORF">MAR_031175</name>
</gene>
<proteinExistence type="predicted"/>
<dbReference type="EMBL" id="CP111021">
    <property type="protein sequence ID" value="WAR16581.1"/>
    <property type="molecule type" value="Genomic_DNA"/>
</dbReference>
<sequence length="210" mass="24347">MPLVDQGLANMNEIEQKLQDFEKTQSIIRENKTFEYTVKLPRPVHKNLPPPNKHSANCRNCNLTCHENCDIRDDNHKSKCNAMGHTNSPYIYTIEHVTEERIYEEMKQKYTDAEAVSEMLKITSICNNTLEEILFRPSPLSATEYIDTLITSEEMEKEDRYEERVQSLMEIQRQEDIDSKATQFTISANITLTVVNKIIEEGQESSLSKI</sequence>
<evidence type="ECO:0000256" key="1">
    <source>
        <dbReference type="SAM" id="Coils"/>
    </source>
</evidence>
<reference evidence="2" key="1">
    <citation type="submission" date="2022-11" db="EMBL/GenBank/DDBJ databases">
        <title>Centuries of genome instability and evolution in soft-shell clam transmissible cancer (bioRxiv).</title>
        <authorList>
            <person name="Hart S.F.M."/>
            <person name="Yonemitsu M.A."/>
            <person name="Giersch R.M."/>
            <person name="Beal B.F."/>
            <person name="Arriagada G."/>
            <person name="Davis B.W."/>
            <person name="Ostrander E.A."/>
            <person name="Goff S.P."/>
            <person name="Metzger M.J."/>
        </authorList>
    </citation>
    <scope>NUCLEOTIDE SEQUENCE</scope>
    <source>
        <strain evidence="2">MELC-2E11</strain>
        <tissue evidence="2">Siphon/mantle</tissue>
    </source>
</reference>
<protein>
    <submittedName>
        <fullName evidence="2">Uncharacterized protein</fullName>
    </submittedName>
</protein>